<keyword evidence="1" id="KW-0998">Cell outer membrane</keyword>
<proteinExistence type="inferred from homology"/>
<comment type="similarity">
    <text evidence="1">Belongs to the TonB-dependent receptor family.</text>
</comment>
<keyword evidence="3" id="KW-0675">Receptor</keyword>
<dbReference type="InterPro" id="IPR037066">
    <property type="entry name" value="Plug_dom_sf"/>
</dbReference>
<dbReference type="Proteomes" id="UP001058267">
    <property type="component" value="Chromosome"/>
</dbReference>
<keyword evidence="1" id="KW-0472">Membrane</keyword>
<dbReference type="InterPro" id="IPR039426">
    <property type="entry name" value="TonB-dep_rcpt-like"/>
</dbReference>
<sequence length="1057" mass="117777">MLCVLFSPNTALFAVSVAETTSGAALQAKAELHTVTGTVVDNNGSPMAGAVVQIKGGTKGVITDTAGQFSIEVEDGAQLEFSFLGYEPVIKTVSGTEKLTVTLTPKANEMEEVTVVAFAKQKKESVISSITTINPTNLKVPSSNLTTALSGRMAGMISYQKSGEPGADNAEFFIRGVTTFGYKKDPLILIDNIELSADDLARLNVDDIASFSIMKDATATALYGARGANGVILVTTKEGREGRAKVSLRLENSFSMPADMVDMADPITYMKLGNEAVIARNPLGVTPYSQSKIANTAKGTNPYMFPATDWYNELFSKVAVNQRGNISVSGGGQVARYYVAAAFSKDNGLLKVDKQNNFNNNIDLKKYSVRSNVNINLTKSTELAIKVQGNFDDYIGPLNGGDVMYSLAMKSNPVLFPKYYPKEGEYKEATHTLFGNYDNGLYMNPYAQMVKGYKEYSRTLILAQGELKQQFDFITKGLSARVLFNTTRYSYSDVMRYYEPFYYMATGYEPVTNSYRLTQLNPDGGTDYLGYHEGAKDVTTTNYIEASANYNREFGDHGVSAMLVYTLKSSQYSNAGDLQKSLPYRNQGLSGRITYDYAKRYFLEFNFGYNGSERFSRNERYGFFPSIGLGYIISNEPFWEKLEKVVSKLKFKATYGLVGNDAIGSANDRFFYLSNVNMNNGNRKQYFGQDYAFAPDGISVMRYANDKITWETARKTNIGIELELFNKLEIQADFFHEYRSNILMDRTYIPSTMGLTAGVKANLGEASSRGVDISVDYSFVNNKSFWISGRGNFTYATSRYEKYEEPDYAGQGAPYRTHIGQSISQHMGYIAERLFVDEADIANSPRQNFGEYKPGDIKYKDINGDGQITDLDQVFIGYPTIPKISYGFGVSMGYKGFDLSVFFQGNAQVSFWLNPNTIAPFIDPHTAGQKSGMLIPSNSRLSNGLLRRIADDHWSESNRNSYAFWPRLSDREVKNNSQPSTWWMQDGSFFRLKSLEIGYSIPSKALNKVRIDALRIYFSANNLFTSSPFKMWDPEMGDNGLGYPIQQVYNIGLTLNF</sequence>
<organism evidence="3 4">
    <name type="scientific">Alistipes senegalensis JC50</name>
    <dbReference type="NCBI Taxonomy" id="1033732"/>
    <lineage>
        <taxon>Bacteria</taxon>
        <taxon>Pseudomonadati</taxon>
        <taxon>Bacteroidota</taxon>
        <taxon>Bacteroidia</taxon>
        <taxon>Bacteroidales</taxon>
        <taxon>Rikenellaceae</taxon>
        <taxon>Alistipes</taxon>
    </lineage>
</organism>
<dbReference type="NCBIfam" id="TIGR04056">
    <property type="entry name" value="OMP_RagA_SusC"/>
    <property type="match status" value="1"/>
</dbReference>
<gene>
    <name evidence="3" type="ORF">NQ519_03140</name>
</gene>
<reference evidence="3" key="1">
    <citation type="journal article" date="2022" name="Cell">
        <title>Design, construction, and in vivo augmentation of a complex gut microbiome.</title>
        <authorList>
            <person name="Cheng A.G."/>
            <person name="Ho P.Y."/>
            <person name="Aranda-Diaz A."/>
            <person name="Jain S."/>
            <person name="Yu F.B."/>
            <person name="Meng X."/>
            <person name="Wang M."/>
            <person name="Iakiviak M."/>
            <person name="Nagashima K."/>
            <person name="Zhao A."/>
            <person name="Murugkar P."/>
            <person name="Patil A."/>
            <person name="Atabakhsh K."/>
            <person name="Weakley A."/>
            <person name="Yan J."/>
            <person name="Brumbaugh A.R."/>
            <person name="Higginbottom S."/>
            <person name="Dimas A."/>
            <person name="Shiver A.L."/>
            <person name="Deutschbauer A."/>
            <person name="Neff N."/>
            <person name="Sonnenburg J.L."/>
            <person name="Huang K.C."/>
            <person name="Fischbach M.A."/>
        </authorList>
    </citation>
    <scope>NUCLEOTIDE SEQUENCE</scope>
    <source>
        <strain evidence="3">JC50</strain>
    </source>
</reference>
<dbReference type="Gene3D" id="2.170.130.10">
    <property type="entry name" value="TonB-dependent receptor, plug domain"/>
    <property type="match status" value="1"/>
</dbReference>
<dbReference type="Gene3D" id="2.60.40.1120">
    <property type="entry name" value="Carboxypeptidase-like, regulatory domain"/>
    <property type="match status" value="1"/>
</dbReference>
<keyword evidence="1" id="KW-0812">Transmembrane</keyword>
<dbReference type="NCBIfam" id="TIGR04057">
    <property type="entry name" value="SusC_RagA_signa"/>
    <property type="match status" value="1"/>
</dbReference>
<dbReference type="Pfam" id="PF13715">
    <property type="entry name" value="CarbopepD_reg_2"/>
    <property type="match status" value="1"/>
</dbReference>
<dbReference type="RefSeq" id="WP_147513190.1">
    <property type="nucleotide sequence ID" value="NZ_CP102252.1"/>
</dbReference>
<dbReference type="InterPro" id="IPR012910">
    <property type="entry name" value="Plug_dom"/>
</dbReference>
<keyword evidence="4" id="KW-1185">Reference proteome</keyword>
<comment type="subcellular location">
    <subcellularLocation>
        <location evidence="1">Cell outer membrane</location>
        <topology evidence="1">Multi-pass membrane protein</topology>
    </subcellularLocation>
</comment>
<evidence type="ECO:0000313" key="3">
    <source>
        <dbReference type="EMBL" id="UWN66750.1"/>
    </source>
</evidence>
<dbReference type="Pfam" id="PF07715">
    <property type="entry name" value="Plug"/>
    <property type="match status" value="1"/>
</dbReference>
<dbReference type="EMBL" id="CP102252">
    <property type="protein sequence ID" value="UWN66750.1"/>
    <property type="molecule type" value="Genomic_DNA"/>
</dbReference>
<evidence type="ECO:0000313" key="4">
    <source>
        <dbReference type="Proteomes" id="UP001058267"/>
    </source>
</evidence>
<dbReference type="PROSITE" id="PS52016">
    <property type="entry name" value="TONB_DEPENDENT_REC_3"/>
    <property type="match status" value="1"/>
</dbReference>
<keyword evidence="1" id="KW-0813">Transport</keyword>
<dbReference type="SUPFAM" id="SSF56935">
    <property type="entry name" value="Porins"/>
    <property type="match status" value="1"/>
</dbReference>
<name>A0ABY5VAU3_9BACT</name>
<keyword evidence="1" id="KW-1134">Transmembrane beta strand</keyword>
<accession>A0ABY5VAU3</accession>
<dbReference type="InterPro" id="IPR008969">
    <property type="entry name" value="CarboxyPept-like_regulatory"/>
</dbReference>
<dbReference type="InterPro" id="IPR023997">
    <property type="entry name" value="TonB-dep_OMP_SusC/RagA_CS"/>
</dbReference>
<feature type="domain" description="TonB-dependent receptor plug" evidence="2">
    <location>
        <begin position="123"/>
        <end position="231"/>
    </location>
</feature>
<protein>
    <submittedName>
        <fullName evidence="3">TonB-dependent receptor</fullName>
    </submittedName>
</protein>
<evidence type="ECO:0000256" key="1">
    <source>
        <dbReference type="PROSITE-ProRule" id="PRU01360"/>
    </source>
</evidence>
<dbReference type="InterPro" id="IPR023996">
    <property type="entry name" value="TonB-dep_OMP_SusC/RagA"/>
</dbReference>
<evidence type="ECO:0000259" key="2">
    <source>
        <dbReference type="Pfam" id="PF07715"/>
    </source>
</evidence>
<dbReference type="SUPFAM" id="SSF49464">
    <property type="entry name" value="Carboxypeptidase regulatory domain-like"/>
    <property type="match status" value="1"/>
</dbReference>